<gene>
    <name evidence="1" type="ORF">QR98_0050620</name>
</gene>
<dbReference type="AlphaFoldDB" id="A0A132A7H3"/>
<dbReference type="VEuPathDB" id="VectorBase:SSCA001295"/>
<sequence length="117" mass="13862">MGRILLKFVNFYDDQKSDAHFNQKDEKFLSSTSYQHVLVTDINPNDLNSIVFKWTHGWTLFKKRIFIENIEVVPLSTRSQHELFETEKSNGIVNDEEVVFDRESVIQERRSKRNNLA</sequence>
<organism evidence="1 2">
    <name type="scientific">Sarcoptes scabiei</name>
    <name type="common">Itch mite</name>
    <name type="synonym">Acarus scabiei</name>
    <dbReference type="NCBI Taxonomy" id="52283"/>
    <lineage>
        <taxon>Eukaryota</taxon>
        <taxon>Metazoa</taxon>
        <taxon>Ecdysozoa</taxon>
        <taxon>Arthropoda</taxon>
        <taxon>Chelicerata</taxon>
        <taxon>Arachnida</taxon>
        <taxon>Acari</taxon>
        <taxon>Acariformes</taxon>
        <taxon>Sarcoptiformes</taxon>
        <taxon>Astigmata</taxon>
        <taxon>Psoroptidia</taxon>
        <taxon>Sarcoptoidea</taxon>
        <taxon>Sarcoptidae</taxon>
        <taxon>Sarcoptinae</taxon>
        <taxon>Sarcoptes</taxon>
    </lineage>
</organism>
<dbReference type="OrthoDB" id="6507152at2759"/>
<dbReference type="EMBL" id="JXLN01010963">
    <property type="protein sequence ID" value="KPM06585.1"/>
    <property type="molecule type" value="Genomic_DNA"/>
</dbReference>
<comment type="caution">
    <text evidence="1">The sequence shown here is derived from an EMBL/GenBank/DDBJ whole genome shotgun (WGS) entry which is preliminary data.</text>
</comment>
<name>A0A132A7H3_SARSC</name>
<evidence type="ECO:0000313" key="1">
    <source>
        <dbReference type="EMBL" id="KPM06585.1"/>
    </source>
</evidence>
<accession>A0A132A7H3</accession>
<protein>
    <submittedName>
        <fullName evidence="1">Uncharacterized protein</fullName>
    </submittedName>
</protein>
<evidence type="ECO:0000313" key="2">
    <source>
        <dbReference type="Proteomes" id="UP000616769"/>
    </source>
</evidence>
<proteinExistence type="predicted"/>
<reference evidence="1 2" key="1">
    <citation type="journal article" date="2015" name="Parasit. Vectors">
        <title>Draft genome of the scabies mite.</title>
        <authorList>
            <person name="Rider S.D.Jr."/>
            <person name="Morgan M.S."/>
            <person name="Arlian L.G."/>
        </authorList>
    </citation>
    <scope>NUCLEOTIDE SEQUENCE [LARGE SCALE GENOMIC DNA]</scope>
    <source>
        <strain evidence="1">Arlian Lab</strain>
    </source>
</reference>
<dbReference type="Proteomes" id="UP000616769">
    <property type="component" value="Unassembled WGS sequence"/>
</dbReference>